<evidence type="ECO:0000313" key="3">
    <source>
        <dbReference type="EMBL" id="KAH7132238.1"/>
    </source>
</evidence>
<name>A0A9P9E707_9PLEO</name>
<feature type="domain" description="GAF" evidence="2">
    <location>
        <begin position="65"/>
        <end position="170"/>
    </location>
</feature>
<dbReference type="GO" id="GO:0033745">
    <property type="term" value="F:L-methionine-(R)-S-oxide reductase activity"/>
    <property type="evidence" value="ECO:0007669"/>
    <property type="project" value="TreeGrafter"/>
</dbReference>
<dbReference type="AlphaFoldDB" id="A0A9P9E707"/>
<dbReference type="PROSITE" id="PS01320">
    <property type="entry name" value="UPF0067"/>
    <property type="match status" value="1"/>
</dbReference>
<dbReference type="OrthoDB" id="15735at2759"/>
<dbReference type="InterPro" id="IPR051330">
    <property type="entry name" value="Phosphatase_reg/MetRdx"/>
</dbReference>
<protein>
    <submittedName>
        <fullName evidence="3">GAF domain-like protein</fullName>
    </submittedName>
</protein>
<dbReference type="Gene3D" id="3.30.450.40">
    <property type="match status" value="1"/>
</dbReference>
<evidence type="ECO:0000259" key="2">
    <source>
        <dbReference type="Pfam" id="PF13185"/>
    </source>
</evidence>
<dbReference type="GO" id="GO:0005829">
    <property type="term" value="C:cytosol"/>
    <property type="evidence" value="ECO:0007669"/>
    <property type="project" value="TreeGrafter"/>
</dbReference>
<reference evidence="3" key="1">
    <citation type="journal article" date="2021" name="Nat. Commun.">
        <title>Genetic determinants of endophytism in the Arabidopsis root mycobiome.</title>
        <authorList>
            <person name="Mesny F."/>
            <person name="Miyauchi S."/>
            <person name="Thiergart T."/>
            <person name="Pickel B."/>
            <person name="Atanasova L."/>
            <person name="Karlsson M."/>
            <person name="Huettel B."/>
            <person name="Barry K.W."/>
            <person name="Haridas S."/>
            <person name="Chen C."/>
            <person name="Bauer D."/>
            <person name="Andreopoulos W."/>
            <person name="Pangilinan J."/>
            <person name="LaButti K."/>
            <person name="Riley R."/>
            <person name="Lipzen A."/>
            <person name="Clum A."/>
            <person name="Drula E."/>
            <person name="Henrissat B."/>
            <person name="Kohler A."/>
            <person name="Grigoriev I.V."/>
            <person name="Martin F.M."/>
            <person name="Hacquard S."/>
        </authorList>
    </citation>
    <scope>NUCLEOTIDE SEQUENCE</scope>
    <source>
        <strain evidence="3">MPI-CAGE-CH-0243</strain>
    </source>
</reference>
<dbReference type="InterPro" id="IPR003018">
    <property type="entry name" value="GAF"/>
</dbReference>
<sequence>MVHAEASTFAEGLGKKEVYAQILEQARALFEGQRNWICNLANTSSLLYHGLHSLPSPSSSVNWAGFYVLDPKHSSTLILGPFHGQVACQTIAFGKGVCGAAAKEAVTQLVKDVEAFPGHIACDGASRSEVVVPILQGGKVVAIIDIDCAELNGFDEEDQVALEELAELISASSDF</sequence>
<evidence type="ECO:0000256" key="1">
    <source>
        <dbReference type="ARBA" id="ARBA00038454"/>
    </source>
</evidence>
<dbReference type="PANTHER" id="PTHR21021">
    <property type="entry name" value="GAF/PUTATIVE CYTOSKELETAL PROTEIN"/>
    <property type="match status" value="1"/>
</dbReference>
<comment type="caution">
    <text evidence="3">The sequence shown here is derived from an EMBL/GenBank/DDBJ whole genome shotgun (WGS) entry which is preliminary data.</text>
</comment>
<dbReference type="FunFam" id="3.30.450.40:FF:000048">
    <property type="entry name" value="Free methionine-R-sulfoxide reductase"/>
    <property type="match status" value="1"/>
</dbReference>
<proteinExistence type="inferred from homology"/>
<dbReference type="PANTHER" id="PTHR21021:SF15">
    <property type="entry name" value="FREE METHIONINE-R-SULFOXIDE REDUCTASE"/>
    <property type="match status" value="1"/>
</dbReference>
<dbReference type="InterPro" id="IPR029016">
    <property type="entry name" value="GAF-like_dom_sf"/>
</dbReference>
<gene>
    <name evidence="3" type="ORF">B0J11DRAFT_521186</name>
</gene>
<organism evidence="3 4">
    <name type="scientific">Dendryphion nanum</name>
    <dbReference type="NCBI Taxonomy" id="256645"/>
    <lineage>
        <taxon>Eukaryota</taxon>
        <taxon>Fungi</taxon>
        <taxon>Dikarya</taxon>
        <taxon>Ascomycota</taxon>
        <taxon>Pezizomycotina</taxon>
        <taxon>Dothideomycetes</taxon>
        <taxon>Pleosporomycetidae</taxon>
        <taxon>Pleosporales</taxon>
        <taxon>Torulaceae</taxon>
        <taxon>Dendryphion</taxon>
    </lineage>
</organism>
<dbReference type="InterPro" id="IPR000614">
    <property type="entry name" value="FRMsr_CS"/>
</dbReference>
<keyword evidence="4" id="KW-1185">Reference proteome</keyword>
<dbReference type="Pfam" id="PF13185">
    <property type="entry name" value="GAF_2"/>
    <property type="match status" value="1"/>
</dbReference>
<comment type="similarity">
    <text evidence="1">Belongs to the free Met sulfoxide reductase family.</text>
</comment>
<dbReference type="EMBL" id="JAGMWT010000003">
    <property type="protein sequence ID" value="KAH7132238.1"/>
    <property type="molecule type" value="Genomic_DNA"/>
</dbReference>
<accession>A0A9P9E707</accession>
<evidence type="ECO:0000313" key="4">
    <source>
        <dbReference type="Proteomes" id="UP000700596"/>
    </source>
</evidence>
<dbReference type="Proteomes" id="UP000700596">
    <property type="component" value="Unassembled WGS sequence"/>
</dbReference>
<dbReference type="SUPFAM" id="SSF55781">
    <property type="entry name" value="GAF domain-like"/>
    <property type="match status" value="1"/>
</dbReference>